<evidence type="ECO:0008006" key="3">
    <source>
        <dbReference type="Google" id="ProtNLM"/>
    </source>
</evidence>
<accession>A0ABT7YP10</accession>
<reference evidence="1" key="1">
    <citation type="submission" date="2023-06" db="EMBL/GenBank/DDBJ databases">
        <title>Gycomyces niveus sp.nov., a novel actinomycete isolated from soil in Shouguang.</title>
        <authorList>
            <person name="Yang X."/>
            <person name="Zhao J."/>
        </authorList>
    </citation>
    <scope>NUCLEOTIDE SEQUENCE</scope>
    <source>
        <strain evidence="1">NEAU C2</strain>
    </source>
</reference>
<dbReference type="EMBL" id="JAUEMJ010000003">
    <property type="protein sequence ID" value="MDN3240373.1"/>
    <property type="molecule type" value="Genomic_DNA"/>
</dbReference>
<comment type="caution">
    <text evidence="1">The sequence shown here is derived from an EMBL/GenBank/DDBJ whole genome shotgun (WGS) entry which is preliminary data.</text>
</comment>
<dbReference type="SUPFAM" id="SSF88723">
    <property type="entry name" value="PIN domain-like"/>
    <property type="match status" value="1"/>
</dbReference>
<sequence>MIIVADTSALIAVFSVRDPRHSRCADLFESTGGFVYSPLVSTELDHLLRIEFTTRWPSRPMRRYSIESRVPGPLRRLSPLPGGDSSFDRFSILPTDL</sequence>
<protein>
    <recommendedName>
        <fullName evidence="3">PIN domain-containing protein</fullName>
    </recommendedName>
</protein>
<name>A0ABT7YP10_9ACTN</name>
<organism evidence="1 2">
    <name type="scientific">Glycomyces tritici</name>
    <dbReference type="NCBI Taxonomy" id="2665176"/>
    <lineage>
        <taxon>Bacteria</taxon>
        <taxon>Bacillati</taxon>
        <taxon>Actinomycetota</taxon>
        <taxon>Actinomycetes</taxon>
        <taxon>Glycomycetales</taxon>
        <taxon>Glycomycetaceae</taxon>
        <taxon>Glycomyces</taxon>
    </lineage>
</organism>
<dbReference type="InterPro" id="IPR029060">
    <property type="entry name" value="PIN-like_dom_sf"/>
</dbReference>
<keyword evidence="2" id="KW-1185">Reference proteome</keyword>
<proteinExistence type="predicted"/>
<evidence type="ECO:0000313" key="2">
    <source>
        <dbReference type="Proteomes" id="UP001171902"/>
    </source>
</evidence>
<evidence type="ECO:0000313" key="1">
    <source>
        <dbReference type="EMBL" id="MDN3240373.1"/>
    </source>
</evidence>
<dbReference type="Proteomes" id="UP001171902">
    <property type="component" value="Unassembled WGS sequence"/>
</dbReference>
<dbReference type="Gene3D" id="3.40.50.1010">
    <property type="entry name" value="5'-nuclease"/>
    <property type="match status" value="1"/>
</dbReference>
<gene>
    <name evidence="1" type="ORF">QWI33_11610</name>
</gene>